<keyword evidence="3" id="KW-1185">Reference proteome</keyword>
<gene>
    <name evidence="2" type="ORF">AALT52_04065</name>
</gene>
<keyword evidence="1" id="KW-1133">Transmembrane helix</keyword>
<comment type="caution">
    <text evidence="2">The sequence shown here is derived from an EMBL/GenBank/DDBJ whole genome shotgun (WGS) entry which is preliminary data.</text>
</comment>
<protein>
    <submittedName>
        <fullName evidence="2">Uncharacterized protein</fullName>
    </submittedName>
</protein>
<feature type="transmembrane region" description="Helical" evidence="1">
    <location>
        <begin position="10"/>
        <end position="28"/>
    </location>
</feature>
<sequence length="87" mass="10215">MNKNRYLHKYYLTITFTLLALLFSWPLINDLPKYLFFVAFNFGIALSSETLVARVYPVDSRAYDLTKGISALLQLIFASTFLYFWMI</sequence>
<accession>A0ABV4DRI1</accession>
<evidence type="ECO:0000256" key="1">
    <source>
        <dbReference type="SAM" id="Phobius"/>
    </source>
</evidence>
<dbReference type="EMBL" id="JBCLUF010000010">
    <property type="protein sequence ID" value="MEY8662067.1"/>
    <property type="molecule type" value="Genomic_DNA"/>
</dbReference>
<keyword evidence="1" id="KW-0472">Membrane</keyword>
<name>A0ABV4DRI1_9LACO</name>
<organism evidence="2 3">
    <name type="scientific">Ligilactobacillus faecis</name>
    <dbReference type="NCBI Taxonomy" id="762833"/>
    <lineage>
        <taxon>Bacteria</taxon>
        <taxon>Bacillati</taxon>
        <taxon>Bacillota</taxon>
        <taxon>Bacilli</taxon>
        <taxon>Lactobacillales</taxon>
        <taxon>Lactobacillaceae</taxon>
        <taxon>Ligilactobacillus</taxon>
    </lineage>
</organism>
<keyword evidence="1" id="KW-0812">Transmembrane</keyword>
<feature type="transmembrane region" description="Helical" evidence="1">
    <location>
        <begin position="34"/>
        <end position="56"/>
    </location>
</feature>
<reference evidence="2 3" key="1">
    <citation type="submission" date="2024-03" db="EMBL/GenBank/DDBJ databases">
        <title>Mouse gut bacterial collection (mGBC) of GemPharmatech.</title>
        <authorList>
            <person name="He Y."/>
            <person name="Dong L."/>
            <person name="Wu D."/>
            <person name="Gao X."/>
            <person name="Lin Z."/>
        </authorList>
    </citation>
    <scope>NUCLEOTIDE SEQUENCE [LARGE SCALE GENOMIC DNA]</scope>
    <source>
        <strain evidence="2 3">15-30</strain>
    </source>
</reference>
<evidence type="ECO:0000313" key="2">
    <source>
        <dbReference type="EMBL" id="MEY8662067.1"/>
    </source>
</evidence>
<proteinExistence type="predicted"/>
<feature type="transmembrane region" description="Helical" evidence="1">
    <location>
        <begin position="68"/>
        <end position="86"/>
    </location>
</feature>
<evidence type="ECO:0000313" key="3">
    <source>
        <dbReference type="Proteomes" id="UP001565236"/>
    </source>
</evidence>
<dbReference type="Proteomes" id="UP001565236">
    <property type="component" value="Unassembled WGS sequence"/>
</dbReference>
<dbReference type="RefSeq" id="WP_369941381.1">
    <property type="nucleotide sequence ID" value="NZ_JBCLUF010000010.1"/>
</dbReference>